<dbReference type="GO" id="GO:0008194">
    <property type="term" value="F:UDP-glycosyltransferase activity"/>
    <property type="evidence" value="ECO:0007669"/>
    <property type="project" value="InterPro"/>
</dbReference>
<keyword evidence="4" id="KW-1133">Transmembrane helix</keyword>
<dbReference type="RefSeq" id="XP_015605147.1">
    <property type="nucleotide sequence ID" value="XM_015749661.2"/>
</dbReference>
<evidence type="ECO:0000256" key="2">
    <source>
        <dbReference type="ARBA" id="ARBA00022676"/>
    </source>
</evidence>
<dbReference type="AlphaFoldDB" id="A0AAJ7C9A2"/>
<dbReference type="FunFam" id="3.40.50.2000:FF:000050">
    <property type="entry name" value="UDP-glucuronosyltransferase"/>
    <property type="match status" value="1"/>
</dbReference>
<keyword evidence="6" id="KW-1185">Reference proteome</keyword>
<evidence type="ECO:0000256" key="4">
    <source>
        <dbReference type="SAM" id="Phobius"/>
    </source>
</evidence>
<keyword evidence="4" id="KW-0472">Membrane</keyword>
<evidence type="ECO:0000256" key="5">
    <source>
        <dbReference type="SAM" id="SignalP"/>
    </source>
</evidence>
<evidence type="ECO:0000313" key="7">
    <source>
        <dbReference type="RefSeq" id="XP_015605147.1"/>
    </source>
</evidence>
<keyword evidence="4" id="KW-0812">Transmembrane</keyword>
<dbReference type="PANTHER" id="PTHR48043">
    <property type="entry name" value="EG:EG0003.4 PROTEIN-RELATED"/>
    <property type="match status" value="1"/>
</dbReference>
<keyword evidence="2" id="KW-0328">Glycosyltransferase</keyword>
<dbReference type="Gene3D" id="3.40.50.2000">
    <property type="entry name" value="Glycogen Phosphorylase B"/>
    <property type="match status" value="2"/>
</dbReference>
<keyword evidence="5" id="KW-0732">Signal</keyword>
<dbReference type="CDD" id="cd03784">
    <property type="entry name" value="GT1_Gtf-like"/>
    <property type="match status" value="1"/>
</dbReference>
<accession>A0AAJ7C9A2</accession>
<evidence type="ECO:0000256" key="1">
    <source>
        <dbReference type="ARBA" id="ARBA00009995"/>
    </source>
</evidence>
<protein>
    <submittedName>
        <fullName evidence="7">UDP-glucuronosyltransferase 2B31-like isoform X1</fullName>
    </submittedName>
</protein>
<feature type="chain" id="PRO_5042526885" evidence="5">
    <location>
        <begin position="24"/>
        <end position="528"/>
    </location>
</feature>
<dbReference type="InterPro" id="IPR050271">
    <property type="entry name" value="UDP-glycosyltransferase"/>
</dbReference>
<name>A0AAJ7C9A2_CEPCN</name>
<dbReference type="GeneID" id="107272471"/>
<proteinExistence type="inferred from homology"/>
<dbReference type="InterPro" id="IPR002213">
    <property type="entry name" value="UDP_glucos_trans"/>
</dbReference>
<evidence type="ECO:0000313" key="6">
    <source>
        <dbReference type="Proteomes" id="UP000694920"/>
    </source>
</evidence>
<sequence>MFARRWKVLLLTVLISRIALCEASRILGIFPFHGKSHAIMTNALMKGLARRGHQVHIISHYPSLEPMENYTIVVNLNGTIKGIVGQFSVAGVLDDKFQSNIAMTLGTLAGNDVCELLGTDVMQNFIKSLPNSEPYDLIITEVFGAHCYMGFGHLLKLPVVGVATCLEFSWMAEMIGNPVQPALYPDAYSHLRAPLNFWGRLQNTLSVPRSKYNFQKVTQVQTDLMRKYLSPDMPDIREVEKILSLLLVNTHHSQFEARPVVPALVEVAGLHVEDKESKSSPEVQKWLDESTEGLVYFTLGSLINIETFPNATLSAIYTCFSKIAPIRVLMKITNAESLPEGLPKNVKILPWLPQVQILKHPNTKAFITHGGLMSLQEAQYYGIPLVGIPLFADQYLNVVTYVDKKMAVSLYHNEITVESLGRALNAVLHDPSYWKAAKHESIKFRDRPMSAMDTSIYWIEYILRNGGDSLKARGANVPWWQIQLIDVYATILLALLTTIYLIYLVTKYVVSLVWNAVGEVKVSKKKSS</sequence>
<organism evidence="6 7">
    <name type="scientific">Cephus cinctus</name>
    <name type="common">Wheat stem sawfly</name>
    <dbReference type="NCBI Taxonomy" id="211228"/>
    <lineage>
        <taxon>Eukaryota</taxon>
        <taxon>Metazoa</taxon>
        <taxon>Ecdysozoa</taxon>
        <taxon>Arthropoda</taxon>
        <taxon>Hexapoda</taxon>
        <taxon>Insecta</taxon>
        <taxon>Pterygota</taxon>
        <taxon>Neoptera</taxon>
        <taxon>Endopterygota</taxon>
        <taxon>Hymenoptera</taxon>
        <taxon>Cephoidea</taxon>
        <taxon>Cephidae</taxon>
        <taxon>Cephus</taxon>
    </lineage>
</organism>
<keyword evidence="3" id="KW-0808">Transferase</keyword>
<dbReference type="Proteomes" id="UP000694920">
    <property type="component" value="Unplaced"/>
</dbReference>
<evidence type="ECO:0000256" key="3">
    <source>
        <dbReference type="ARBA" id="ARBA00022679"/>
    </source>
</evidence>
<dbReference type="PANTHER" id="PTHR48043:SF145">
    <property type="entry name" value="FI06409P-RELATED"/>
    <property type="match status" value="1"/>
</dbReference>
<feature type="signal peptide" evidence="5">
    <location>
        <begin position="1"/>
        <end position="23"/>
    </location>
</feature>
<dbReference type="KEGG" id="ccin:107272471"/>
<reference evidence="7" key="1">
    <citation type="submission" date="2025-08" db="UniProtKB">
        <authorList>
            <consortium name="RefSeq"/>
        </authorList>
    </citation>
    <scope>IDENTIFICATION</scope>
</reference>
<comment type="similarity">
    <text evidence="1">Belongs to the UDP-glycosyltransferase family.</text>
</comment>
<dbReference type="Pfam" id="PF00201">
    <property type="entry name" value="UDPGT"/>
    <property type="match status" value="1"/>
</dbReference>
<dbReference type="SUPFAM" id="SSF53756">
    <property type="entry name" value="UDP-Glycosyltransferase/glycogen phosphorylase"/>
    <property type="match status" value="1"/>
</dbReference>
<feature type="transmembrane region" description="Helical" evidence="4">
    <location>
        <begin position="491"/>
        <end position="517"/>
    </location>
</feature>
<gene>
    <name evidence="7" type="primary">LOC107272471</name>
</gene>